<keyword evidence="4" id="KW-1185">Reference proteome</keyword>
<dbReference type="Proteomes" id="UP000596660">
    <property type="component" value="Unplaced"/>
</dbReference>
<dbReference type="PANTHER" id="PTHR21660">
    <property type="entry name" value="THIOESTERASE SUPERFAMILY MEMBER-RELATED"/>
    <property type="match status" value="1"/>
</dbReference>
<dbReference type="EnsemblPlants" id="AUR62025524-RA">
    <property type="protein sequence ID" value="AUR62025524-RA:cds"/>
    <property type="gene ID" value="AUR62025524"/>
</dbReference>
<organism evidence="3 4">
    <name type="scientific">Chenopodium quinoa</name>
    <name type="common">Quinoa</name>
    <dbReference type="NCBI Taxonomy" id="63459"/>
    <lineage>
        <taxon>Eukaryota</taxon>
        <taxon>Viridiplantae</taxon>
        <taxon>Streptophyta</taxon>
        <taxon>Embryophyta</taxon>
        <taxon>Tracheophyta</taxon>
        <taxon>Spermatophyta</taxon>
        <taxon>Magnoliopsida</taxon>
        <taxon>eudicotyledons</taxon>
        <taxon>Gunneridae</taxon>
        <taxon>Pentapetalae</taxon>
        <taxon>Caryophyllales</taxon>
        <taxon>Chenopodiaceae</taxon>
        <taxon>Chenopodioideae</taxon>
        <taxon>Atripliceae</taxon>
        <taxon>Chenopodium</taxon>
    </lineage>
</organism>
<evidence type="ECO:0000313" key="3">
    <source>
        <dbReference type="EnsemblPlants" id="AUR62025524-RA:cds"/>
    </source>
</evidence>
<dbReference type="SUPFAM" id="SSF54637">
    <property type="entry name" value="Thioesterase/thiol ester dehydrase-isomerase"/>
    <property type="match status" value="1"/>
</dbReference>
<dbReference type="InterPro" id="IPR039298">
    <property type="entry name" value="ACOT13"/>
</dbReference>
<dbReference type="Gene3D" id="3.10.129.10">
    <property type="entry name" value="Hotdog Thioesterase"/>
    <property type="match status" value="1"/>
</dbReference>
<dbReference type="AlphaFoldDB" id="A0A803M9E8"/>
<evidence type="ECO:0000256" key="1">
    <source>
        <dbReference type="ARBA" id="ARBA00008324"/>
    </source>
</evidence>
<dbReference type="Gramene" id="AUR62025524-RA">
    <property type="protein sequence ID" value="AUR62025524-RA:cds"/>
    <property type="gene ID" value="AUR62025524"/>
</dbReference>
<feature type="domain" description="Thioesterase" evidence="2">
    <location>
        <begin position="5"/>
        <end position="47"/>
    </location>
</feature>
<dbReference type="GO" id="GO:0047617">
    <property type="term" value="F:fatty acyl-CoA hydrolase activity"/>
    <property type="evidence" value="ECO:0007669"/>
    <property type="project" value="InterPro"/>
</dbReference>
<accession>A0A803M9E8</accession>
<dbReference type="PANTHER" id="PTHR21660:SF47">
    <property type="entry name" value="F19P19.27 PROTEIN"/>
    <property type="match status" value="1"/>
</dbReference>
<dbReference type="Pfam" id="PF03061">
    <property type="entry name" value="4HBT"/>
    <property type="match status" value="1"/>
</dbReference>
<comment type="similarity">
    <text evidence="1">Belongs to the thioesterase PaaI family.</text>
</comment>
<sequence>MNTANTLHGGAIAFLVDLVGSAVVFTVGAPSNSVSVEVNVSYLDTALPDSNKGAIDVIVSWAIKFRNFEFSLIVGA</sequence>
<dbReference type="InterPro" id="IPR006683">
    <property type="entry name" value="Thioestr_dom"/>
</dbReference>
<reference evidence="3" key="1">
    <citation type="journal article" date="2017" name="Nature">
        <title>The genome of Chenopodium quinoa.</title>
        <authorList>
            <person name="Jarvis D.E."/>
            <person name="Ho Y.S."/>
            <person name="Lightfoot D.J."/>
            <person name="Schmoeckel S.M."/>
            <person name="Li B."/>
            <person name="Borm T.J.A."/>
            <person name="Ohyanagi H."/>
            <person name="Mineta K."/>
            <person name="Michell C.T."/>
            <person name="Saber N."/>
            <person name="Kharbatia N.M."/>
            <person name="Rupper R.R."/>
            <person name="Sharp A.R."/>
            <person name="Dally N."/>
            <person name="Boughton B.A."/>
            <person name="Woo Y.H."/>
            <person name="Gao G."/>
            <person name="Schijlen E.G.W.M."/>
            <person name="Guo X."/>
            <person name="Momin A.A."/>
            <person name="Negrao S."/>
            <person name="Al-Babili S."/>
            <person name="Gehring C."/>
            <person name="Roessner U."/>
            <person name="Jung C."/>
            <person name="Murphy K."/>
            <person name="Arold S.T."/>
            <person name="Gojobori T."/>
            <person name="van der Linden C.G."/>
            <person name="van Loo E.N."/>
            <person name="Jellen E.N."/>
            <person name="Maughan P.J."/>
            <person name="Tester M."/>
        </authorList>
    </citation>
    <scope>NUCLEOTIDE SEQUENCE [LARGE SCALE GENOMIC DNA]</scope>
    <source>
        <strain evidence="3">cv. PI 614886</strain>
    </source>
</reference>
<name>A0A803M9E8_CHEQI</name>
<dbReference type="InterPro" id="IPR029069">
    <property type="entry name" value="HotDog_dom_sf"/>
</dbReference>
<reference evidence="3" key="2">
    <citation type="submission" date="2021-03" db="UniProtKB">
        <authorList>
            <consortium name="EnsemblPlants"/>
        </authorList>
    </citation>
    <scope>IDENTIFICATION</scope>
</reference>
<protein>
    <recommendedName>
        <fullName evidence="2">Thioesterase domain-containing protein</fullName>
    </recommendedName>
</protein>
<evidence type="ECO:0000313" key="4">
    <source>
        <dbReference type="Proteomes" id="UP000596660"/>
    </source>
</evidence>
<evidence type="ECO:0000259" key="2">
    <source>
        <dbReference type="Pfam" id="PF03061"/>
    </source>
</evidence>
<proteinExistence type="inferred from homology"/>